<accession>A0A1H8C9A9</accession>
<dbReference type="InterPro" id="IPR007375">
    <property type="entry name" value="SoxG"/>
</dbReference>
<gene>
    <name evidence="1" type="ORF">SAMN04488103_102406</name>
</gene>
<dbReference type="SUPFAM" id="SSF103025">
    <property type="entry name" value="Folate-binding domain"/>
    <property type="match status" value="1"/>
</dbReference>
<dbReference type="EMBL" id="FOCE01000002">
    <property type="protein sequence ID" value="SEM90667.1"/>
    <property type="molecule type" value="Genomic_DNA"/>
</dbReference>
<dbReference type="InterPro" id="IPR027266">
    <property type="entry name" value="TrmE/GcvT-like"/>
</dbReference>
<name>A0A1H8C9A9_9RHOB</name>
<proteinExistence type="predicted"/>
<reference evidence="1 2" key="1">
    <citation type="submission" date="2016-10" db="EMBL/GenBank/DDBJ databases">
        <authorList>
            <person name="de Groot N.N."/>
        </authorList>
    </citation>
    <scope>NUCLEOTIDE SEQUENCE [LARGE SCALE GENOMIC DNA]</scope>
    <source>
        <strain evidence="1 2">DSM 3857</strain>
    </source>
</reference>
<dbReference type="OrthoDB" id="9814782at2"/>
<evidence type="ECO:0000313" key="1">
    <source>
        <dbReference type="EMBL" id="SEM90667.1"/>
    </source>
</evidence>
<organism evidence="1 2">
    <name type="scientific">Gemmobacter aquatilis</name>
    <dbReference type="NCBI Taxonomy" id="933059"/>
    <lineage>
        <taxon>Bacteria</taxon>
        <taxon>Pseudomonadati</taxon>
        <taxon>Pseudomonadota</taxon>
        <taxon>Alphaproteobacteria</taxon>
        <taxon>Rhodobacterales</taxon>
        <taxon>Paracoccaceae</taxon>
        <taxon>Gemmobacter</taxon>
    </lineage>
</organism>
<dbReference type="Proteomes" id="UP000198761">
    <property type="component" value="Unassembled WGS sequence"/>
</dbReference>
<keyword evidence="2" id="KW-1185">Reference proteome</keyword>
<protein>
    <submittedName>
        <fullName evidence="1">Sarcosine oxidase subunit gamma</fullName>
    </submittedName>
</protein>
<evidence type="ECO:0000313" key="2">
    <source>
        <dbReference type="Proteomes" id="UP000198761"/>
    </source>
</evidence>
<dbReference type="Gene3D" id="3.30.70.1520">
    <property type="entry name" value="Heterotetrameric sarcosine oxidase"/>
    <property type="match status" value="1"/>
</dbReference>
<dbReference type="Gene3D" id="3.30.1360.120">
    <property type="entry name" value="Probable tRNA modification gtpase trme, domain 1"/>
    <property type="match status" value="1"/>
</dbReference>
<dbReference type="STRING" id="933059.SAMN04488103_102406"/>
<dbReference type="Pfam" id="PF04268">
    <property type="entry name" value="SoxG"/>
    <property type="match status" value="1"/>
</dbReference>
<dbReference type="AlphaFoldDB" id="A0A1H8C9A9"/>
<dbReference type="RefSeq" id="WP_091298345.1">
    <property type="nucleotide sequence ID" value="NZ_FOCE01000002.1"/>
</dbReference>
<sequence>MSKVASALGGARYDGFAHVREIGPLGMISLRAKPDVTGLAEAVTAVTGCPLPAQRRVELAGGNVAGWMSPDEYLLIVPYDGVKAALATLAEKLAGQHHLAVDVSDARAVFRIEGDKAAEVLMKLAPVDHATLEPGELRRSRAAQVAAAFWQQDGGYTLVCFRSVAGYVMGLLRHSAQSGAELF</sequence>